<reference evidence="2" key="1">
    <citation type="submission" date="2015-07" db="EMBL/GenBank/DDBJ databases">
        <title>Draft genome sequence of the purine-degrading Gottschalkia purinilyticum DSM 1384 (formerly Clostridium purinilyticum).</title>
        <authorList>
            <person name="Poehlein A."/>
            <person name="Schiel-Bengelsdorf B."/>
            <person name="Bengelsdorf F.R."/>
            <person name="Daniel R."/>
            <person name="Duerre P."/>
        </authorList>
    </citation>
    <scope>NUCLEOTIDE SEQUENCE [LARGE SCALE GENOMIC DNA]</scope>
    <source>
        <strain evidence="2">DSM 1384</strain>
    </source>
</reference>
<sequence>MRKKLIFLTCLLMIIVIFVVKKNIIKSSADNIRYEVFNLDLNYKKVNSPALRDNELYFSTNSKNSGFLNEIVKMDVNTKKARTIYKSNFNESAIEGIEVNKDWLVWVDSNTGGHMWNIMSMNMETGKIQKVFEANSYKKQLPYLYDHYIVWVHMDINKEGFIRILDLNTNTYRDIEGLNNVDAYNTSLYMEDNKIIWSDLTDGKPYYKAYDISREVLEVYPAEFLYPSYAKYNNNKIFSINFNDLNEWEDQSFGYYDINKNKYEEFDPTIGTINRYSLKEDKLAFLDKKANVSLYSIKKNKKLIFKEKYNENKKIPKDISFDYKGNLIVQYSPLNKEEESYKNMLSIYYLKYK</sequence>
<accession>A0A0L0W7H9</accession>
<proteinExistence type="predicted"/>
<evidence type="ECO:0000313" key="1">
    <source>
        <dbReference type="EMBL" id="KNF07265.1"/>
    </source>
</evidence>
<name>A0A0L0W7H9_GOTPU</name>
<dbReference type="AlphaFoldDB" id="A0A0L0W7H9"/>
<dbReference type="OrthoDB" id="2729595at2"/>
<comment type="caution">
    <text evidence="1">The sequence shown here is derived from an EMBL/GenBank/DDBJ whole genome shotgun (WGS) entry which is preliminary data.</text>
</comment>
<dbReference type="RefSeq" id="WP_050356351.1">
    <property type="nucleotide sequence ID" value="NZ_LGSS01000019.1"/>
</dbReference>
<dbReference type="STRING" id="1503.CLPU_19c00010"/>
<dbReference type="Proteomes" id="UP000037267">
    <property type="component" value="Unassembled WGS sequence"/>
</dbReference>
<keyword evidence="2" id="KW-1185">Reference proteome</keyword>
<evidence type="ECO:0000313" key="2">
    <source>
        <dbReference type="Proteomes" id="UP000037267"/>
    </source>
</evidence>
<protein>
    <submittedName>
        <fullName evidence="1">Uncharacterized protein</fullName>
    </submittedName>
</protein>
<dbReference type="SUPFAM" id="SSF69304">
    <property type="entry name" value="Tricorn protease N-terminal domain"/>
    <property type="match status" value="1"/>
</dbReference>
<gene>
    <name evidence="1" type="ORF">CLPU_19c00010</name>
</gene>
<organism evidence="1 2">
    <name type="scientific">Gottschalkia purinilytica</name>
    <name type="common">Clostridium purinilyticum</name>
    <dbReference type="NCBI Taxonomy" id="1503"/>
    <lineage>
        <taxon>Bacteria</taxon>
        <taxon>Bacillati</taxon>
        <taxon>Bacillota</taxon>
        <taxon>Tissierellia</taxon>
        <taxon>Tissierellales</taxon>
        <taxon>Gottschalkiaceae</taxon>
        <taxon>Gottschalkia</taxon>
    </lineage>
</organism>
<dbReference type="EMBL" id="LGSS01000019">
    <property type="protein sequence ID" value="KNF07265.1"/>
    <property type="molecule type" value="Genomic_DNA"/>
</dbReference>